<dbReference type="Proteomes" id="UP000593575">
    <property type="component" value="Unassembled WGS sequence"/>
</dbReference>
<accession>A0A7J9K422</accession>
<proteinExistence type="predicted"/>
<name>A0A7J9K422_9ROSI</name>
<organism evidence="1 2">
    <name type="scientific">Gossypium armourianum</name>
    <dbReference type="NCBI Taxonomy" id="34283"/>
    <lineage>
        <taxon>Eukaryota</taxon>
        <taxon>Viridiplantae</taxon>
        <taxon>Streptophyta</taxon>
        <taxon>Embryophyta</taxon>
        <taxon>Tracheophyta</taxon>
        <taxon>Spermatophyta</taxon>
        <taxon>Magnoliopsida</taxon>
        <taxon>eudicotyledons</taxon>
        <taxon>Gunneridae</taxon>
        <taxon>Pentapetalae</taxon>
        <taxon>rosids</taxon>
        <taxon>malvids</taxon>
        <taxon>Malvales</taxon>
        <taxon>Malvaceae</taxon>
        <taxon>Malvoideae</taxon>
        <taxon>Gossypium</taxon>
    </lineage>
</organism>
<evidence type="ECO:0000313" key="2">
    <source>
        <dbReference type="Proteomes" id="UP000593575"/>
    </source>
</evidence>
<gene>
    <name evidence="1" type="ORF">Goarm_003651</name>
</gene>
<reference evidence="1 2" key="1">
    <citation type="journal article" date="2019" name="Genome Biol. Evol.">
        <title>Insights into the evolution of the New World diploid cottons (Gossypium, subgenus Houzingenia) based on genome sequencing.</title>
        <authorList>
            <person name="Grover C.E."/>
            <person name="Arick M.A. 2nd"/>
            <person name="Thrash A."/>
            <person name="Conover J.L."/>
            <person name="Sanders W.S."/>
            <person name="Peterson D.G."/>
            <person name="Frelichowski J.E."/>
            <person name="Scheffler J.A."/>
            <person name="Scheffler B.E."/>
            <person name="Wendel J.F."/>
        </authorList>
    </citation>
    <scope>NUCLEOTIDE SEQUENCE [LARGE SCALE GENOMIC DNA]</scope>
    <source>
        <strain evidence="1">6</strain>
        <tissue evidence="1">Leaf</tissue>
    </source>
</reference>
<evidence type="ECO:0000313" key="1">
    <source>
        <dbReference type="EMBL" id="MBA0841141.1"/>
    </source>
</evidence>
<comment type="caution">
    <text evidence="1">The sequence shown here is derived from an EMBL/GenBank/DDBJ whole genome shotgun (WGS) entry which is preliminary data.</text>
</comment>
<feature type="non-terminal residue" evidence="1">
    <location>
        <position position="1"/>
    </location>
</feature>
<dbReference type="AlphaFoldDB" id="A0A7J9K422"/>
<protein>
    <recommendedName>
        <fullName evidence="3">DUF4283 domain-containing protein</fullName>
    </recommendedName>
</protein>
<sequence>GKNSEWSNNGVGRATKKDASLPQVSYKARLLGASFVQNLSTNAEEDFELHDGNMAMEVVDGVPSITFSDRVHQFIEQKMALIVIVKLPGKKVGLHALLNKDDFDKVVIGGPWMIFGHYLTVRPWSLNFSTSNDGLDKQVQEDDLLGLRCCVDLKKPLVSKVRIN</sequence>
<feature type="non-terminal residue" evidence="1">
    <location>
        <position position="164"/>
    </location>
</feature>
<evidence type="ECO:0008006" key="3">
    <source>
        <dbReference type="Google" id="ProtNLM"/>
    </source>
</evidence>
<keyword evidence="2" id="KW-1185">Reference proteome</keyword>
<dbReference type="EMBL" id="JABFAE010000011">
    <property type="protein sequence ID" value="MBA0841141.1"/>
    <property type="molecule type" value="Genomic_DNA"/>
</dbReference>